<organism evidence="11 12">
    <name type="scientific">Thiomicrorhabdus lithotrophica</name>
    <dbReference type="NCBI Taxonomy" id="2949997"/>
    <lineage>
        <taxon>Bacteria</taxon>
        <taxon>Pseudomonadati</taxon>
        <taxon>Pseudomonadota</taxon>
        <taxon>Gammaproteobacteria</taxon>
        <taxon>Thiotrichales</taxon>
        <taxon>Piscirickettsiaceae</taxon>
        <taxon>Thiomicrorhabdus</taxon>
    </lineage>
</organism>
<keyword evidence="4 9" id="KW-0819">tRNA processing</keyword>
<dbReference type="InterPro" id="IPR024914">
    <property type="entry name" value="tRNA_acetyltr_TmcA"/>
</dbReference>
<dbReference type="Gene3D" id="3.40.50.300">
    <property type="entry name" value="P-loop containing nucleotide triphosphate hydrolases"/>
    <property type="match status" value="1"/>
</dbReference>
<accession>A0ABY8CEH1</accession>
<dbReference type="CDD" id="cd04301">
    <property type="entry name" value="NAT_SF"/>
    <property type="match status" value="1"/>
</dbReference>
<comment type="similarity">
    <text evidence="9">Belongs to the TmcA family.</text>
</comment>
<evidence type="ECO:0000256" key="3">
    <source>
        <dbReference type="ARBA" id="ARBA00022679"/>
    </source>
</evidence>
<keyword evidence="8 9" id="KW-0012">Acyltransferase</keyword>
<evidence type="ECO:0000256" key="8">
    <source>
        <dbReference type="ARBA" id="ARBA00023315"/>
    </source>
</evidence>
<dbReference type="Gene3D" id="1.20.120.890">
    <property type="entry name" value="tRNA(Met) cytidine acetyltransferase, tail domain"/>
    <property type="match status" value="1"/>
</dbReference>
<evidence type="ECO:0000256" key="7">
    <source>
        <dbReference type="ARBA" id="ARBA00022884"/>
    </source>
</evidence>
<dbReference type="EC" id="2.3.1.193" evidence="9"/>
<evidence type="ECO:0000256" key="5">
    <source>
        <dbReference type="ARBA" id="ARBA00022741"/>
    </source>
</evidence>
<dbReference type="PANTHER" id="PTHR10925">
    <property type="entry name" value="N-ACETYLTRANSFERASE 10"/>
    <property type="match status" value="1"/>
</dbReference>
<keyword evidence="12" id="KW-1185">Reference proteome</keyword>
<comment type="function">
    <text evidence="9">Catalyzes the formation of N(4)-acetylcytidine (ac(4)C) at the wobble position of tRNA(Met), by using acetyl-CoA as an acetyl donor and ATP (or GTP).</text>
</comment>
<feature type="binding site" evidence="9">
    <location>
        <position position="379"/>
    </location>
    <ligand>
        <name>ATP</name>
        <dbReference type="ChEBI" id="CHEBI:30616"/>
    </ligand>
</feature>
<dbReference type="Gene3D" id="3.40.630.30">
    <property type="match status" value="1"/>
</dbReference>
<evidence type="ECO:0000256" key="6">
    <source>
        <dbReference type="ARBA" id="ARBA00022840"/>
    </source>
</evidence>
<keyword evidence="1 9" id="KW-0963">Cytoplasm</keyword>
<evidence type="ECO:0000256" key="2">
    <source>
        <dbReference type="ARBA" id="ARBA00022555"/>
    </source>
</evidence>
<dbReference type="PROSITE" id="PS51186">
    <property type="entry name" value="GNAT"/>
    <property type="match status" value="1"/>
</dbReference>
<evidence type="ECO:0000259" key="10">
    <source>
        <dbReference type="PROSITE" id="PS51186"/>
    </source>
</evidence>
<sequence length="749" mass="84713">MSDLIQLRKTLFTEHHRALVILSGDSDWQSQQIDSLYKNHETVFWVASTLSKNEVKEPVCIPDVFTRHDFECIESKRLPYYLGQEISGAIIDVKQGLSADTLGIVSGMIQSGGLLILLTPSINEWSELHNPENSRFLNTPLNLSDAKNAFTKHLILSWKESNIVWLEQDVSQAASNFTHSNDNTFSHQTLPTEDQTHALKAIHSVAFGHRKRPLIITADRGRGKSSALGIAAVDCLLDGKQHIVITASRLDQTKAAFKHAIEVLKTLNTQDKSLQIELINNKPGLVAFKYNNELKTIEFIAPDHLILNPTAADILLVDEAAHLPTPLLTDLLMRHHRLVFSTTQQGYEGSGRGFELRFKKQLDIHTPDWKTCHLKQPIRWAKNDPLEHAINHALLLDANFADIDESEIFDTITPLDLSFKKVDINELLNNRAMLESLFGLLVQAHYQTSPNDLQQLLNAPNIHVLVACIEQAGKMHIIGAVLCIEEGKLNPGQARAHGHLVPQLLTKNYAQDDFMLLSTWRIMRIAVHPAYQRNGIGQHLLQEVEKLATLASVDYLSSSFGATEELLPFWFEQHFWPLHVGVKRDKASGSHNLVVAKPLTAMARQALALIQSHFQEQFPHLLLESLPYLPATQVWQIINTFRFKKRNIGLDKVLINYQNNSRPYESISGKIWEWSLQSAHTIRGASISEQAIWCDKVLKKESWQTVAHQHHLSGRKGVEEALKKMIAHWVPKKITNHQNPKFGKPTKHF</sequence>
<evidence type="ECO:0000256" key="4">
    <source>
        <dbReference type="ARBA" id="ARBA00022694"/>
    </source>
</evidence>
<comment type="catalytic activity">
    <reaction evidence="9">
        <text>cytidine(34) in elongator tRNA(Met) + acetyl-CoA + ATP + H2O = N(4)-acetylcytidine(34) in elongator tRNA(Met) + ADP + phosphate + CoA + H(+)</text>
        <dbReference type="Rhea" id="RHEA:43788"/>
        <dbReference type="Rhea" id="RHEA-COMP:10693"/>
        <dbReference type="Rhea" id="RHEA-COMP:10694"/>
        <dbReference type="ChEBI" id="CHEBI:15377"/>
        <dbReference type="ChEBI" id="CHEBI:15378"/>
        <dbReference type="ChEBI" id="CHEBI:30616"/>
        <dbReference type="ChEBI" id="CHEBI:43474"/>
        <dbReference type="ChEBI" id="CHEBI:57287"/>
        <dbReference type="ChEBI" id="CHEBI:57288"/>
        <dbReference type="ChEBI" id="CHEBI:74900"/>
        <dbReference type="ChEBI" id="CHEBI:82748"/>
        <dbReference type="ChEBI" id="CHEBI:456216"/>
        <dbReference type="EC" id="2.3.1.193"/>
    </reaction>
</comment>
<feature type="binding site" evidence="9">
    <location>
        <position position="565"/>
    </location>
    <ligand>
        <name>acetyl-CoA</name>
        <dbReference type="ChEBI" id="CHEBI:57288"/>
    </ligand>
</feature>
<dbReference type="InterPro" id="IPR000182">
    <property type="entry name" value="GNAT_dom"/>
</dbReference>
<feature type="binding site" evidence="9">
    <location>
        <position position="195"/>
    </location>
    <ligand>
        <name>ATP</name>
        <dbReference type="ChEBI" id="CHEBI:30616"/>
    </ligand>
</feature>
<evidence type="ECO:0000313" key="12">
    <source>
        <dbReference type="Proteomes" id="UP001222275"/>
    </source>
</evidence>
<keyword evidence="3 9" id="KW-0808">Transferase</keyword>
<dbReference type="InterPro" id="IPR027417">
    <property type="entry name" value="P-loop_NTPase"/>
</dbReference>
<gene>
    <name evidence="9" type="primary">tmcA</name>
    <name evidence="11" type="ORF">NR989_00730</name>
</gene>
<evidence type="ECO:0000256" key="9">
    <source>
        <dbReference type="HAMAP-Rule" id="MF_01886"/>
    </source>
</evidence>
<dbReference type="HAMAP" id="MF_01886">
    <property type="entry name" value="tRNA_acetyltr_TmcA"/>
    <property type="match status" value="1"/>
</dbReference>
<dbReference type="InterPro" id="IPR016181">
    <property type="entry name" value="Acyl_CoA_acyltransferase"/>
</dbReference>
<dbReference type="Proteomes" id="UP001222275">
    <property type="component" value="Chromosome"/>
</dbReference>
<dbReference type="Pfam" id="PF05127">
    <property type="entry name" value="NAT10_TcmA_helicase"/>
    <property type="match status" value="1"/>
</dbReference>
<reference evidence="11 12" key="1">
    <citation type="submission" date="2022-06" db="EMBL/GenBank/DDBJ databases">
        <title>Thiomicrohabdus sp. nov, an obligately chemolithoautotrophic, sulfur-oxidizing bacterium isolated from beach of Guanyin Mountain. Amoy.</title>
        <authorList>
            <person name="Zhu H."/>
        </authorList>
    </citation>
    <scope>NUCLEOTIDE SEQUENCE [LARGE SCALE GENOMIC DNA]</scope>
    <source>
        <strain evidence="11 12">XGS-01</strain>
    </source>
</reference>
<dbReference type="Gene3D" id="3.40.50.11040">
    <property type="match status" value="1"/>
</dbReference>
<dbReference type="InterPro" id="IPR038321">
    <property type="entry name" value="TmcA_C_sf"/>
</dbReference>
<dbReference type="GO" id="GO:0016746">
    <property type="term" value="F:acyltransferase activity"/>
    <property type="evidence" value="ECO:0007669"/>
    <property type="project" value="UniProtKB-KW"/>
</dbReference>
<dbReference type="EMBL" id="CP102381">
    <property type="protein sequence ID" value="WEJ62803.1"/>
    <property type="molecule type" value="Genomic_DNA"/>
</dbReference>
<feature type="domain" description="N-acetyltransferase" evidence="10">
    <location>
        <begin position="422"/>
        <end position="600"/>
    </location>
</feature>
<dbReference type="Pfam" id="PF08351">
    <property type="entry name" value="TmcA_N"/>
    <property type="match status" value="1"/>
</dbReference>
<dbReference type="RefSeq" id="WP_275595059.1">
    <property type="nucleotide sequence ID" value="NZ_CP102381.1"/>
</dbReference>
<keyword evidence="6 9" id="KW-0067">ATP-binding</keyword>
<dbReference type="InterPro" id="IPR032672">
    <property type="entry name" value="TmcA/NAT10/Kre33"/>
</dbReference>
<dbReference type="SUPFAM" id="SSF55729">
    <property type="entry name" value="Acyl-CoA N-acyltransferases (Nat)"/>
    <property type="match status" value="1"/>
</dbReference>
<keyword evidence="5 9" id="KW-0547">Nucleotide-binding</keyword>
<comment type="caution">
    <text evidence="9">Lacks conserved residue(s) required for the propagation of feature annotation.</text>
</comment>
<dbReference type="SUPFAM" id="SSF52540">
    <property type="entry name" value="P-loop containing nucleoside triphosphate hydrolases"/>
    <property type="match status" value="1"/>
</dbReference>
<feature type="binding site" evidence="9">
    <location>
        <begin position="525"/>
        <end position="527"/>
    </location>
    <ligand>
        <name>acetyl-CoA</name>
        <dbReference type="ChEBI" id="CHEBI:57288"/>
    </ligand>
</feature>
<keyword evidence="2 9" id="KW-0820">tRNA-binding</keyword>
<keyword evidence="7 9" id="KW-0694">RNA-binding</keyword>
<evidence type="ECO:0000313" key="11">
    <source>
        <dbReference type="EMBL" id="WEJ62803.1"/>
    </source>
</evidence>
<dbReference type="PANTHER" id="PTHR10925:SF5">
    <property type="entry name" value="RNA CYTIDINE ACETYLTRANSFERASE"/>
    <property type="match status" value="1"/>
</dbReference>
<comment type="subcellular location">
    <subcellularLocation>
        <location evidence="9">Cytoplasm</location>
    </subcellularLocation>
</comment>
<dbReference type="Pfam" id="PF13718">
    <property type="entry name" value="GNAT_acetyltr_2"/>
    <property type="match status" value="2"/>
</dbReference>
<name>A0ABY8CEH1_9GAMM</name>
<dbReference type="InterPro" id="IPR007807">
    <property type="entry name" value="TcmA/NAT10_helicase"/>
</dbReference>
<proteinExistence type="inferred from homology"/>
<dbReference type="InterPro" id="IPR013562">
    <property type="entry name" value="TmcA/NAT10_N"/>
</dbReference>
<protein>
    <recommendedName>
        <fullName evidence="9">tRNA(Met) cytidine acetyltransferase TmcA</fullName>
        <ecNumber evidence="9">2.3.1.193</ecNumber>
    </recommendedName>
</protein>
<evidence type="ECO:0000256" key="1">
    <source>
        <dbReference type="ARBA" id="ARBA00022490"/>
    </source>
</evidence>